<dbReference type="Gene3D" id="1.25.40.10">
    <property type="entry name" value="Tetratricopeptide repeat domain"/>
    <property type="match status" value="1"/>
</dbReference>
<dbReference type="PANTHER" id="PTHR35807:SF1">
    <property type="entry name" value="TRANSCRIPTIONAL REGULATOR REDD"/>
    <property type="match status" value="1"/>
</dbReference>
<evidence type="ECO:0000259" key="6">
    <source>
        <dbReference type="PROSITE" id="PS51755"/>
    </source>
</evidence>
<dbReference type="PANTHER" id="PTHR35807">
    <property type="entry name" value="TRANSCRIPTIONAL REGULATOR REDD-RELATED"/>
    <property type="match status" value="1"/>
</dbReference>
<dbReference type="SMART" id="SM00862">
    <property type="entry name" value="Trans_reg_C"/>
    <property type="match status" value="1"/>
</dbReference>
<dbReference type="GO" id="GO:0003677">
    <property type="term" value="F:DNA binding"/>
    <property type="evidence" value="ECO:0007669"/>
    <property type="project" value="UniProtKB-UniRule"/>
</dbReference>
<dbReference type="SUPFAM" id="SSF46894">
    <property type="entry name" value="C-terminal effector domain of the bipartite response regulators"/>
    <property type="match status" value="1"/>
</dbReference>
<dbReference type="AlphaFoldDB" id="A0A7W9DQZ6"/>
<feature type="domain" description="OmpR/PhoB-type" evidence="6">
    <location>
        <begin position="1"/>
        <end position="98"/>
    </location>
</feature>
<evidence type="ECO:0000313" key="7">
    <source>
        <dbReference type="EMBL" id="MBB5627908.1"/>
    </source>
</evidence>
<organism evidence="7 8">
    <name type="scientific">Sphaerisporangium krabiense</name>
    <dbReference type="NCBI Taxonomy" id="763782"/>
    <lineage>
        <taxon>Bacteria</taxon>
        <taxon>Bacillati</taxon>
        <taxon>Actinomycetota</taxon>
        <taxon>Actinomycetes</taxon>
        <taxon>Streptosporangiales</taxon>
        <taxon>Streptosporangiaceae</taxon>
        <taxon>Sphaerisporangium</taxon>
    </lineage>
</organism>
<evidence type="ECO:0000256" key="4">
    <source>
        <dbReference type="ARBA" id="ARBA00023163"/>
    </source>
</evidence>
<dbReference type="Pfam" id="PF03704">
    <property type="entry name" value="BTAD"/>
    <property type="match status" value="1"/>
</dbReference>
<dbReference type="Pfam" id="PF00486">
    <property type="entry name" value="Trans_reg_C"/>
    <property type="match status" value="1"/>
</dbReference>
<dbReference type="GO" id="GO:0006355">
    <property type="term" value="P:regulation of DNA-templated transcription"/>
    <property type="evidence" value="ECO:0007669"/>
    <property type="project" value="InterPro"/>
</dbReference>
<comment type="caution">
    <text evidence="7">The sequence shown here is derived from an EMBL/GenBank/DDBJ whole genome shotgun (WGS) entry which is preliminary data.</text>
</comment>
<accession>A0A7W9DQZ6</accession>
<dbReference type="InterPro" id="IPR016032">
    <property type="entry name" value="Sig_transdc_resp-reg_C-effctor"/>
</dbReference>
<dbReference type="GO" id="GO:0000160">
    <property type="term" value="P:phosphorelay signal transduction system"/>
    <property type="evidence" value="ECO:0007669"/>
    <property type="project" value="InterPro"/>
</dbReference>
<evidence type="ECO:0000256" key="1">
    <source>
        <dbReference type="ARBA" id="ARBA00005820"/>
    </source>
</evidence>
<dbReference type="SUPFAM" id="SSF48452">
    <property type="entry name" value="TPR-like"/>
    <property type="match status" value="1"/>
</dbReference>
<dbReference type="RefSeq" id="WP_184612500.1">
    <property type="nucleotide sequence ID" value="NZ_BOOS01000015.1"/>
</dbReference>
<dbReference type="CDD" id="cd15831">
    <property type="entry name" value="BTAD"/>
    <property type="match status" value="1"/>
</dbReference>
<feature type="DNA-binding region" description="OmpR/PhoB-type" evidence="5">
    <location>
        <begin position="1"/>
        <end position="98"/>
    </location>
</feature>
<gene>
    <name evidence="7" type="ORF">BJ981_003607</name>
</gene>
<dbReference type="InterPro" id="IPR005158">
    <property type="entry name" value="BTAD"/>
</dbReference>
<comment type="similarity">
    <text evidence="1">Belongs to the AfsR/DnrI/RedD regulatory family.</text>
</comment>
<dbReference type="PROSITE" id="PS51755">
    <property type="entry name" value="OMPR_PHOB"/>
    <property type="match status" value="1"/>
</dbReference>
<dbReference type="InterPro" id="IPR001867">
    <property type="entry name" value="OmpR/PhoB-type_DNA-bd"/>
</dbReference>
<evidence type="ECO:0000313" key="8">
    <source>
        <dbReference type="Proteomes" id="UP000588112"/>
    </source>
</evidence>
<evidence type="ECO:0000256" key="2">
    <source>
        <dbReference type="ARBA" id="ARBA00023015"/>
    </source>
</evidence>
<name>A0A7W9DQZ6_9ACTN</name>
<evidence type="ECO:0000256" key="5">
    <source>
        <dbReference type="PROSITE-ProRule" id="PRU01091"/>
    </source>
</evidence>
<keyword evidence="3 5" id="KW-0238">DNA-binding</keyword>
<protein>
    <submittedName>
        <fullName evidence="7">DNA-binding SARP family transcriptional activator</fullName>
    </submittedName>
</protein>
<evidence type="ECO:0000256" key="3">
    <source>
        <dbReference type="ARBA" id="ARBA00023125"/>
    </source>
</evidence>
<dbReference type="InterPro" id="IPR051677">
    <property type="entry name" value="AfsR-DnrI-RedD_regulator"/>
</dbReference>
<dbReference type="Gene3D" id="1.10.10.10">
    <property type="entry name" value="Winged helix-like DNA-binding domain superfamily/Winged helix DNA-binding domain"/>
    <property type="match status" value="1"/>
</dbReference>
<dbReference type="Proteomes" id="UP000588112">
    <property type="component" value="Unassembled WGS sequence"/>
</dbReference>
<keyword evidence="2" id="KW-0805">Transcription regulation</keyword>
<dbReference type="InterPro" id="IPR036388">
    <property type="entry name" value="WH-like_DNA-bd_sf"/>
</dbReference>
<keyword evidence="4" id="KW-0804">Transcription</keyword>
<dbReference type="InterPro" id="IPR011990">
    <property type="entry name" value="TPR-like_helical_dom_sf"/>
</dbReference>
<dbReference type="SMART" id="SM01043">
    <property type="entry name" value="BTAD"/>
    <property type="match status" value="1"/>
</dbReference>
<keyword evidence="8" id="KW-1185">Reference proteome</keyword>
<reference evidence="7 8" key="1">
    <citation type="submission" date="2020-08" db="EMBL/GenBank/DDBJ databases">
        <title>Sequencing the genomes of 1000 actinobacteria strains.</title>
        <authorList>
            <person name="Klenk H.-P."/>
        </authorList>
    </citation>
    <scope>NUCLEOTIDE SEQUENCE [LARGE SCALE GENOMIC DNA]</scope>
    <source>
        <strain evidence="7 8">DSM 45790</strain>
    </source>
</reference>
<dbReference type="EMBL" id="JACHBR010000001">
    <property type="protein sequence ID" value="MBB5627908.1"/>
    <property type="molecule type" value="Genomic_DNA"/>
</dbReference>
<proteinExistence type="inferred from homology"/>
<sequence>MLIGLLGPVVVHGEEERTQALEHRARSVLAALTLHVGQEVTQEQLATLIWDQVPSGAASNIRTYISHLRKILRHAGVCSETVTSVRGGKGSGGYRLNISPSEIDLFVFHRLLDDGQTALATNEVREAEAKLSAALALWRGPAGGPDVSGAGSLMEWLGAHNRLRVAAQEDLTEVRLQLGRHSVLIPHIRAVLAHHPYRERSWGQLARACYFAGDLVGALDTFGQARAVLVGDLGVEPGPDLQAIHSAILNRAEDALRHLRCSLVSHAHTST</sequence>